<dbReference type="Gene3D" id="3.40.50.300">
    <property type="entry name" value="P-loop containing nucleotide triphosphate hydrolases"/>
    <property type="match status" value="1"/>
</dbReference>
<dbReference type="PRINTS" id="PR01590">
    <property type="entry name" value="HTHFIS"/>
</dbReference>
<dbReference type="Pfam" id="PF25601">
    <property type="entry name" value="AAA_lid_14"/>
    <property type="match status" value="1"/>
</dbReference>
<evidence type="ECO:0000256" key="3">
    <source>
        <dbReference type="ARBA" id="ARBA00023015"/>
    </source>
</evidence>
<dbReference type="EMBL" id="LFXJ01000005">
    <property type="protein sequence ID" value="KMY31641.1"/>
    <property type="molecule type" value="Genomic_DNA"/>
</dbReference>
<dbReference type="GO" id="GO:0005524">
    <property type="term" value="F:ATP binding"/>
    <property type="evidence" value="ECO:0007669"/>
    <property type="project" value="UniProtKB-KW"/>
</dbReference>
<dbReference type="Gene3D" id="1.10.8.60">
    <property type="match status" value="1"/>
</dbReference>
<dbReference type="PROSITE" id="PS50045">
    <property type="entry name" value="SIGMA54_INTERACT_4"/>
    <property type="match status" value="1"/>
</dbReference>
<dbReference type="SUPFAM" id="SSF55785">
    <property type="entry name" value="PYP-like sensor domain (PAS domain)"/>
    <property type="match status" value="1"/>
</dbReference>
<dbReference type="Pfam" id="PF08448">
    <property type="entry name" value="PAS_4"/>
    <property type="match status" value="1"/>
</dbReference>
<dbReference type="Gene3D" id="1.10.10.60">
    <property type="entry name" value="Homeodomain-like"/>
    <property type="match status" value="1"/>
</dbReference>
<evidence type="ECO:0000256" key="1">
    <source>
        <dbReference type="ARBA" id="ARBA00022741"/>
    </source>
</evidence>
<dbReference type="InterPro" id="IPR013656">
    <property type="entry name" value="PAS_4"/>
</dbReference>
<gene>
    <name evidence="7" type="ORF">ACZ11_05385</name>
</gene>
<proteinExistence type="predicted"/>
<dbReference type="InterPro" id="IPR009057">
    <property type="entry name" value="Homeodomain-like_sf"/>
</dbReference>
<evidence type="ECO:0000256" key="4">
    <source>
        <dbReference type="ARBA" id="ARBA00023163"/>
    </source>
</evidence>
<dbReference type="PANTHER" id="PTHR32071:SF74">
    <property type="entry name" value="TRANSCRIPTIONAL ACTIVATOR ROCR"/>
    <property type="match status" value="1"/>
</dbReference>
<protein>
    <submittedName>
        <fullName evidence="7">Transcriptional regulator</fullName>
    </submittedName>
</protein>
<feature type="domain" description="Sigma-54 factor interaction" evidence="5">
    <location>
        <begin position="139"/>
        <end position="342"/>
    </location>
</feature>
<dbReference type="PATRIC" id="fig|582475.4.peg.515"/>
<dbReference type="Gene3D" id="3.30.450.20">
    <property type="entry name" value="PAS domain"/>
    <property type="match status" value="1"/>
</dbReference>
<dbReference type="OrthoDB" id="9771372at2"/>
<dbReference type="SUPFAM" id="SSF52540">
    <property type="entry name" value="P-loop containing nucleoside triphosphate hydrolases"/>
    <property type="match status" value="1"/>
</dbReference>
<dbReference type="PANTHER" id="PTHR32071">
    <property type="entry name" value="TRANSCRIPTIONAL REGULATORY PROTEIN"/>
    <property type="match status" value="1"/>
</dbReference>
<dbReference type="AlphaFoldDB" id="A0A0K9FC00"/>
<reference evidence="8" key="1">
    <citation type="submission" date="2015-07" db="EMBL/GenBank/DDBJ databases">
        <authorList>
            <consortium name="Consortium for Microbial Forensics and Genomics (microFORGE)"/>
            <person name="Knight B.M."/>
            <person name="Roberts D.P."/>
            <person name="Lin D."/>
            <person name="Hari K."/>
            <person name="Fletcher J."/>
            <person name="Melcher U."/>
            <person name="Blagden T."/>
            <person name="Winegar R.A."/>
        </authorList>
    </citation>
    <scope>NUCLEOTIDE SEQUENCE [LARGE SCALE GENOMIC DNA]</scope>
    <source>
        <strain evidence="8">DSM 23493</strain>
    </source>
</reference>
<dbReference type="NCBIfam" id="TIGR00229">
    <property type="entry name" value="sensory_box"/>
    <property type="match status" value="1"/>
</dbReference>
<dbReference type="Proteomes" id="UP000037326">
    <property type="component" value="Unassembled WGS sequence"/>
</dbReference>
<evidence type="ECO:0000313" key="7">
    <source>
        <dbReference type="EMBL" id="KMY31641.1"/>
    </source>
</evidence>
<dbReference type="InterPro" id="IPR058031">
    <property type="entry name" value="AAA_lid_NorR"/>
</dbReference>
<dbReference type="Pfam" id="PF02954">
    <property type="entry name" value="HTH_8"/>
    <property type="match status" value="1"/>
</dbReference>
<name>A0A0K9FC00_9BACI</name>
<evidence type="ECO:0000259" key="5">
    <source>
        <dbReference type="PROSITE" id="PS50045"/>
    </source>
</evidence>
<organism evidence="7 8">
    <name type="scientific">Lysinibacillus xylanilyticus</name>
    <dbReference type="NCBI Taxonomy" id="582475"/>
    <lineage>
        <taxon>Bacteria</taxon>
        <taxon>Bacillati</taxon>
        <taxon>Bacillota</taxon>
        <taxon>Bacilli</taxon>
        <taxon>Bacillales</taxon>
        <taxon>Bacillaceae</taxon>
        <taxon>Lysinibacillus</taxon>
    </lineage>
</organism>
<dbReference type="InterPro" id="IPR002078">
    <property type="entry name" value="Sigma_54_int"/>
</dbReference>
<dbReference type="PROSITE" id="PS50112">
    <property type="entry name" value="PAS"/>
    <property type="match status" value="1"/>
</dbReference>
<feature type="domain" description="PAS" evidence="6">
    <location>
        <begin position="6"/>
        <end position="48"/>
    </location>
</feature>
<evidence type="ECO:0000256" key="2">
    <source>
        <dbReference type="ARBA" id="ARBA00022840"/>
    </source>
</evidence>
<dbReference type="InterPro" id="IPR027417">
    <property type="entry name" value="P-loop_NTPase"/>
</dbReference>
<dbReference type="RefSeq" id="WP_049664332.1">
    <property type="nucleotide sequence ID" value="NZ_LFXJ01000005.1"/>
</dbReference>
<keyword evidence="2" id="KW-0067">ATP-binding</keyword>
<sequence>MENHILLNIYKYVIEKGDMGICVVDTEGKLLIYNKKMRELEGVNEDEFEKRRALEIIDFETEKSDIFKVLSSESPIPNVKKTYWNKKNQEVTYISNIYPLHYDGALVGAVEFARDITQLEYMMYQPLRRYGAPLTFDIITAVSEVMRDVIEKAKIVALSRMPAVLVGESGTGIDMIAEGIHHDLRVQNDLFITLICRRDEDTILKQFEKNIAGKENITFFAERIEYLSIAAQKKIVELFNNHSNHQHMLIASVGKDPIDLIQEQMLSKELYRLFSGITIYVPPLRERKEDIMPFIDDYFQRHRDSFGSSIQGLSVEVEEIFLKYDWPGNLKELEVLLDEISSLLTNETVIDLHILPAYFRWKIQQIYDDGMEENANLFIIKDPNDIRPLDVYMKEVEEYYISKALDFHQGNISKTAATLGIRRQSLQYRVKNYKLNKKSENIDS</sequence>
<dbReference type="InterPro" id="IPR002197">
    <property type="entry name" value="HTH_Fis"/>
</dbReference>
<dbReference type="GO" id="GO:0043565">
    <property type="term" value="F:sequence-specific DNA binding"/>
    <property type="evidence" value="ECO:0007669"/>
    <property type="project" value="InterPro"/>
</dbReference>
<dbReference type="SUPFAM" id="SSF46689">
    <property type="entry name" value="Homeodomain-like"/>
    <property type="match status" value="1"/>
</dbReference>
<accession>A0A0K9FC00</accession>
<dbReference type="GO" id="GO:0006355">
    <property type="term" value="P:regulation of DNA-templated transcription"/>
    <property type="evidence" value="ECO:0007669"/>
    <property type="project" value="InterPro"/>
</dbReference>
<dbReference type="InterPro" id="IPR000014">
    <property type="entry name" value="PAS"/>
</dbReference>
<keyword evidence="4" id="KW-0804">Transcription</keyword>
<keyword evidence="3" id="KW-0805">Transcription regulation</keyword>
<evidence type="ECO:0000313" key="8">
    <source>
        <dbReference type="Proteomes" id="UP000037326"/>
    </source>
</evidence>
<dbReference type="Pfam" id="PF14532">
    <property type="entry name" value="Sigma54_activ_2"/>
    <property type="match status" value="1"/>
</dbReference>
<keyword evidence="1" id="KW-0547">Nucleotide-binding</keyword>
<dbReference type="GeneID" id="96597723"/>
<dbReference type="InterPro" id="IPR035965">
    <property type="entry name" value="PAS-like_dom_sf"/>
</dbReference>
<comment type="caution">
    <text evidence="7">The sequence shown here is derived from an EMBL/GenBank/DDBJ whole genome shotgun (WGS) entry which is preliminary data.</text>
</comment>
<evidence type="ECO:0000259" key="6">
    <source>
        <dbReference type="PROSITE" id="PS50112"/>
    </source>
</evidence>